<keyword evidence="4 10" id="KW-0808">Transferase</keyword>
<dbReference type="Pfam" id="PF13231">
    <property type="entry name" value="PMT_2"/>
    <property type="match status" value="1"/>
</dbReference>
<dbReference type="GO" id="GO:0010041">
    <property type="term" value="P:response to iron(III) ion"/>
    <property type="evidence" value="ECO:0007669"/>
    <property type="project" value="TreeGrafter"/>
</dbReference>
<evidence type="ECO:0000313" key="11">
    <source>
        <dbReference type="Proteomes" id="UP000466586"/>
    </source>
</evidence>
<evidence type="ECO:0000256" key="3">
    <source>
        <dbReference type="ARBA" id="ARBA00022676"/>
    </source>
</evidence>
<keyword evidence="3" id="KW-0328">Glycosyltransferase</keyword>
<keyword evidence="11" id="KW-1185">Reference proteome</keyword>
<keyword evidence="2" id="KW-1003">Cell membrane</keyword>
<feature type="transmembrane region" description="Helical" evidence="8">
    <location>
        <begin position="401"/>
        <end position="424"/>
    </location>
</feature>
<feature type="transmembrane region" description="Helical" evidence="8">
    <location>
        <begin position="82"/>
        <end position="100"/>
    </location>
</feature>
<dbReference type="GO" id="GO:0009103">
    <property type="term" value="P:lipopolysaccharide biosynthetic process"/>
    <property type="evidence" value="ECO:0007669"/>
    <property type="project" value="UniProtKB-ARBA"/>
</dbReference>
<feature type="transmembrane region" description="Helical" evidence="8">
    <location>
        <begin position="289"/>
        <end position="312"/>
    </location>
</feature>
<dbReference type="Proteomes" id="UP000466586">
    <property type="component" value="Unassembled WGS sequence"/>
</dbReference>
<gene>
    <name evidence="10" type="ORF">GS399_10370</name>
</gene>
<dbReference type="PANTHER" id="PTHR33908:SF3">
    <property type="entry name" value="UNDECAPRENYL PHOSPHATE-ALPHA-4-AMINO-4-DEOXY-L-ARABINOSE ARABINOSYL TRANSFERASE"/>
    <property type="match status" value="1"/>
</dbReference>
<evidence type="ECO:0000256" key="7">
    <source>
        <dbReference type="ARBA" id="ARBA00023136"/>
    </source>
</evidence>
<keyword evidence="7 8" id="KW-0472">Membrane</keyword>
<feature type="transmembrane region" description="Helical" evidence="8">
    <location>
        <begin position="203"/>
        <end position="222"/>
    </location>
</feature>
<name>A0A7K1Y9Y0_9SPHI</name>
<evidence type="ECO:0000259" key="9">
    <source>
        <dbReference type="Pfam" id="PF13231"/>
    </source>
</evidence>
<keyword evidence="6 8" id="KW-1133">Transmembrane helix</keyword>
<dbReference type="AlphaFoldDB" id="A0A7K1Y9Y0"/>
<feature type="transmembrane region" description="Helical" evidence="8">
    <location>
        <begin position="112"/>
        <end position="130"/>
    </location>
</feature>
<dbReference type="RefSeq" id="WP_160844549.1">
    <property type="nucleotide sequence ID" value="NZ_WVHT01000004.1"/>
</dbReference>
<dbReference type="InterPro" id="IPR050297">
    <property type="entry name" value="LipidA_mod_glycosyltrf_83"/>
</dbReference>
<dbReference type="PANTHER" id="PTHR33908">
    <property type="entry name" value="MANNOSYLTRANSFERASE YKCB-RELATED"/>
    <property type="match status" value="1"/>
</dbReference>
<organism evidence="10 11">
    <name type="scientific">Hufsiella arboris</name>
    <dbReference type="NCBI Taxonomy" id="2695275"/>
    <lineage>
        <taxon>Bacteria</taxon>
        <taxon>Pseudomonadati</taxon>
        <taxon>Bacteroidota</taxon>
        <taxon>Sphingobacteriia</taxon>
        <taxon>Sphingobacteriales</taxon>
        <taxon>Sphingobacteriaceae</taxon>
        <taxon>Hufsiella</taxon>
    </lineage>
</organism>
<comment type="subcellular location">
    <subcellularLocation>
        <location evidence="1">Cell membrane</location>
        <topology evidence="1">Multi-pass membrane protein</topology>
    </subcellularLocation>
</comment>
<feature type="transmembrane region" description="Helical" evidence="8">
    <location>
        <begin position="254"/>
        <end position="277"/>
    </location>
</feature>
<feature type="transmembrane region" description="Helical" evidence="8">
    <location>
        <begin position="6"/>
        <end position="23"/>
    </location>
</feature>
<sequence>MNNRTTWYLFICAVILLFIRLGAMSVFQVAEARNVECAYEMHSRNDWIVPTFNGNLRTDKPALEYFAMITSFRLFGVSEGSARLFSSICGLLVIFGTYLFAKKHFNERTATWSAAILLASVHAIIQFRLATPDPYLIFTHAFSVFFFYEGWTSKKFKWYAWMYVMFGLGLLAKGPIGFLLPALGIFVFLLIKKQFTWKNIYLLHPWFGVLIIAIVSVPWYYLVHEKTNGAWTQGFFFEHNISRFEKAVDNHSGIFLLTFAFVIAGLFPFSVFFIRASQFIGKQLKSNEAVLYTTVSALIVVLFYCFSSTKLFNYTTPSYPFFAILLGYWISEIAETKDFKFLKWEFWFITLVSFSLPVGIFFWASKTEPLTSVNWLAYPLILIPLITLSAYFRRQKDNADLLLTIAGSYMAVSFLLFTIIFPAMDSQTSMRKNEEILTSGKVVVAYKNFNDAFVFTAKKTIPEIQNLQQLDSALKAHPRLLIVSKAFVSAELDSMKNLKLISKSRDVFSRQYSVIYEEIE</sequence>
<dbReference type="EMBL" id="WVHT01000004">
    <property type="protein sequence ID" value="MXV51374.1"/>
    <property type="molecule type" value="Genomic_DNA"/>
</dbReference>
<feature type="transmembrane region" description="Helical" evidence="8">
    <location>
        <begin position="135"/>
        <end position="152"/>
    </location>
</feature>
<dbReference type="GO" id="GO:0005886">
    <property type="term" value="C:plasma membrane"/>
    <property type="evidence" value="ECO:0007669"/>
    <property type="project" value="UniProtKB-SubCell"/>
</dbReference>
<reference evidence="10 11" key="1">
    <citation type="submission" date="2019-11" db="EMBL/GenBank/DDBJ databases">
        <title>Pedobacter sp. HMF7647 Genome sequencing and assembly.</title>
        <authorList>
            <person name="Kang H."/>
            <person name="Kim H."/>
            <person name="Joh K."/>
        </authorList>
    </citation>
    <scope>NUCLEOTIDE SEQUENCE [LARGE SCALE GENOMIC DNA]</scope>
    <source>
        <strain evidence="10 11">HMF7647</strain>
    </source>
</reference>
<evidence type="ECO:0000256" key="4">
    <source>
        <dbReference type="ARBA" id="ARBA00022679"/>
    </source>
</evidence>
<comment type="caution">
    <text evidence="10">The sequence shown here is derived from an EMBL/GenBank/DDBJ whole genome shotgun (WGS) entry which is preliminary data.</text>
</comment>
<keyword evidence="5 8" id="KW-0812">Transmembrane</keyword>
<evidence type="ECO:0000256" key="1">
    <source>
        <dbReference type="ARBA" id="ARBA00004651"/>
    </source>
</evidence>
<dbReference type="InterPro" id="IPR038731">
    <property type="entry name" value="RgtA/B/C-like"/>
</dbReference>
<evidence type="ECO:0000313" key="10">
    <source>
        <dbReference type="EMBL" id="MXV51374.1"/>
    </source>
</evidence>
<feature type="domain" description="Glycosyltransferase RgtA/B/C/D-like" evidence="9">
    <location>
        <begin position="59"/>
        <end position="220"/>
    </location>
</feature>
<evidence type="ECO:0000256" key="5">
    <source>
        <dbReference type="ARBA" id="ARBA00022692"/>
    </source>
</evidence>
<feature type="transmembrane region" description="Helical" evidence="8">
    <location>
        <begin position="346"/>
        <end position="363"/>
    </location>
</feature>
<accession>A0A7K1Y9Y0</accession>
<evidence type="ECO:0000256" key="2">
    <source>
        <dbReference type="ARBA" id="ARBA00022475"/>
    </source>
</evidence>
<feature type="transmembrane region" description="Helical" evidence="8">
    <location>
        <begin position="158"/>
        <end position="191"/>
    </location>
</feature>
<feature type="transmembrane region" description="Helical" evidence="8">
    <location>
        <begin position="318"/>
        <end position="334"/>
    </location>
</feature>
<proteinExistence type="predicted"/>
<feature type="transmembrane region" description="Helical" evidence="8">
    <location>
        <begin position="375"/>
        <end position="392"/>
    </location>
</feature>
<evidence type="ECO:0000256" key="8">
    <source>
        <dbReference type="SAM" id="Phobius"/>
    </source>
</evidence>
<dbReference type="GO" id="GO:0016763">
    <property type="term" value="F:pentosyltransferase activity"/>
    <property type="evidence" value="ECO:0007669"/>
    <property type="project" value="TreeGrafter"/>
</dbReference>
<evidence type="ECO:0000256" key="6">
    <source>
        <dbReference type="ARBA" id="ARBA00022989"/>
    </source>
</evidence>
<protein>
    <submittedName>
        <fullName evidence="10">Phospholipid carrier-dependent glycosyltransferase</fullName>
    </submittedName>
</protein>